<sequence>MRALLLALLLAAGLPVGTPAWAQTTSPPAPQAPAPSADERAVADVFAKAQTALAQRRGATAVGLLTTGSVARLNAIREAARSGDGVRLGRLEPAERFAALGLRRHLSSSELRRLDLGGLADHALEKDWLGPNVIRQAALGPIRVRGDRATALLMVNNRPAIVQADFLREPAGWRIDLTNTLMIGNQFLKGFAAMNNKSEDAYIEELLKKLPVRK</sequence>
<dbReference type="RefSeq" id="WP_180286200.1">
    <property type="nucleotide sequence ID" value="NZ_JABFDB010000040.1"/>
</dbReference>
<evidence type="ECO:0000313" key="2">
    <source>
        <dbReference type="EMBL" id="NYZ24425.1"/>
    </source>
</evidence>
<accession>A0ABX2TMX9</accession>
<comment type="caution">
    <text evidence="2">The sequence shown here is derived from an EMBL/GenBank/DDBJ whole genome shotgun (WGS) entry which is preliminary data.</text>
</comment>
<feature type="chain" id="PRO_5047544654" evidence="1">
    <location>
        <begin position="23"/>
        <end position="214"/>
    </location>
</feature>
<gene>
    <name evidence="2" type="ORF">HND93_32375</name>
</gene>
<dbReference type="EMBL" id="JABFDB010000040">
    <property type="protein sequence ID" value="NYZ24425.1"/>
    <property type="molecule type" value="Genomic_DNA"/>
</dbReference>
<keyword evidence="3" id="KW-1185">Reference proteome</keyword>
<evidence type="ECO:0000313" key="3">
    <source>
        <dbReference type="Proteomes" id="UP000584642"/>
    </source>
</evidence>
<dbReference type="Proteomes" id="UP000584642">
    <property type="component" value="Unassembled WGS sequence"/>
</dbReference>
<feature type="signal peptide" evidence="1">
    <location>
        <begin position="1"/>
        <end position="22"/>
    </location>
</feature>
<evidence type="ECO:0000256" key="1">
    <source>
        <dbReference type="SAM" id="SignalP"/>
    </source>
</evidence>
<name>A0ABX2TMX9_9PROT</name>
<keyword evidence="1" id="KW-0732">Signal</keyword>
<organism evidence="2 3">
    <name type="scientific">Azospirillum oleiclasticum</name>
    <dbReference type="NCBI Taxonomy" id="2735135"/>
    <lineage>
        <taxon>Bacteria</taxon>
        <taxon>Pseudomonadati</taxon>
        <taxon>Pseudomonadota</taxon>
        <taxon>Alphaproteobacteria</taxon>
        <taxon>Rhodospirillales</taxon>
        <taxon>Azospirillaceae</taxon>
        <taxon>Azospirillum</taxon>
    </lineage>
</organism>
<protein>
    <submittedName>
        <fullName evidence="2">Uncharacterized protein</fullName>
    </submittedName>
</protein>
<reference evidence="2 3" key="1">
    <citation type="submission" date="2020-05" db="EMBL/GenBank/DDBJ databases">
        <title>Azospirillum oleiclasticum sp. nov, a nitrogen-fixing and heavy crude oil-emulsifying bacterium isolated from the crude oil of Yumen Oilfield.</title>
        <authorList>
            <person name="Wu D."/>
            <person name="Cai M."/>
            <person name="Zhang X."/>
        </authorList>
    </citation>
    <scope>NUCLEOTIDE SEQUENCE [LARGE SCALE GENOMIC DNA]</scope>
    <source>
        <strain evidence="2 3">ROY-1-1-2</strain>
    </source>
</reference>
<proteinExistence type="predicted"/>